<name>A0AAV7KHH2_9METZ</name>
<evidence type="ECO:0000256" key="1">
    <source>
        <dbReference type="ARBA" id="ARBA00008309"/>
    </source>
</evidence>
<gene>
    <name evidence="4" type="ORF">LOD99_14492</name>
</gene>
<sequence length="328" mass="37225">MTNLFKSPDSSHIFFFFRTLYFLHYRIVKPINVHRFPSRPFKGHARNWESSNLDTTQSGDSSFAFSWGDVESEFEQNATKKVLQLYENIQCHSYLNSDFNANLIQENLITECKVWQKYFPHLRVVGHQILPSTEDFIQLIETDRATPYETSAIYPEINMLELIGSCMNFYVSPLSEEILHQAGVYEEYFAFDSSPTSPDGKNSKAVEKRSKFPPTFPLQSRGSITTNAVPKLPPDPHLDLQYILSPPTTAGTGYNTVKPFQYQQTKPFHRNSDSSTGILAQHRPRTLGRKGQLKPLQDNNKNSNNTTGILGSETNSTGQIGLLESGEL</sequence>
<accession>A0AAV7KHH2</accession>
<evidence type="ECO:0000313" key="5">
    <source>
        <dbReference type="Proteomes" id="UP001165289"/>
    </source>
</evidence>
<proteinExistence type="inferred from homology"/>
<dbReference type="InterPro" id="IPR039630">
    <property type="entry name" value="FAM149"/>
</dbReference>
<feature type="compositionally biased region" description="Polar residues" evidence="2">
    <location>
        <begin position="297"/>
        <end position="319"/>
    </location>
</feature>
<protein>
    <recommendedName>
        <fullName evidence="3">DUF3719 domain-containing protein</fullName>
    </recommendedName>
</protein>
<dbReference type="AlphaFoldDB" id="A0AAV7KHH2"/>
<dbReference type="PANTHER" id="PTHR31997:SF1">
    <property type="entry name" value="AGAP003710-PA"/>
    <property type="match status" value="1"/>
</dbReference>
<feature type="region of interest" description="Disordered" evidence="2">
    <location>
        <begin position="266"/>
        <end position="328"/>
    </location>
</feature>
<comment type="similarity">
    <text evidence="1">Belongs to the FAM149 family.</text>
</comment>
<evidence type="ECO:0000259" key="3">
    <source>
        <dbReference type="Pfam" id="PF12516"/>
    </source>
</evidence>
<feature type="domain" description="DUF3719" evidence="3">
    <location>
        <begin position="106"/>
        <end position="152"/>
    </location>
</feature>
<dbReference type="PANTHER" id="PTHR31997">
    <property type="entry name" value="AGAP003710-PA"/>
    <property type="match status" value="1"/>
</dbReference>
<comment type="caution">
    <text evidence="4">The sequence shown here is derived from an EMBL/GenBank/DDBJ whole genome shotgun (WGS) entry which is preliminary data.</text>
</comment>
<dbReference type="InterPro" id="IPR022194">
    <property type="entry name" value="DUF3719"/>
</dbReference>
<dbReference type="Pfam" id="PF12516">
    <property type="entry name" value="DUF3719"/>
    <property type="match status" value="1"/>
</dbReference>
<dbReference type="Proteomes" id="UP001165289">
    <property type="component" value="Unassembled WGS sequence"/>
</dbReference>
<feature type="compositionally biased region" description="Basic and acidic residues" evidence="2">
    <location>
        <begin position="201"/>
        <end position="210"/>
    </location>
</feature>
<organism evidence="4 5">
    <name type="scientific">Oopsacas minuta</name>
    <dbReference type="NCBI Taxonomy" id="111878"/>
    <lineage>
        <taxon>Eukaryota</taxon>
        <taxon>Metazoa</taxon>
        <taxon>Porifera</taxon>
        <taxon>Hexactinellida</taxon>
        <taxon>Hexasterophora</taxon>
        <taxon>Lyssacinosida</taxon>
        <taxon>Leucopsacidae</taxon>
        <taxon>Oopsacas</taxon>
    </lineage>
</organism>
<dbReference type="EMBL" id="JAKMXF010000055">
    <property type="protein sequence ID" value="KAI6659569.1"/>
    <property type="molecule type" value="Genomic_DNA"/>
</dbReference>
<evidence type="ECO:0000256" key="2">
    <source>
        <dbReference type="SAM" id="MobiDB-lite"/>
    </source>
</evidence>
<feature type="region of interest" description="Disordered" evidence="2">
    <location>
        <begin position="193"/>
        <end position="224"/>
    </location>
</feature>
<feature type="compositionally biased region" description="Basic residues" evidence="2">
    <location>
        <begin position="282"/>
        <end position="292"/>
    </location>
</feature>
<evidence type="ECO:0000313" key="4">
    <source>
        <dbReference type="EMBL" id="KAI6659569.1"/>
    </source>
</evidence>
<keyword evidence="5" id="KW-1185">Reference proteome</keyword>
<reference evidence="4 5" key="1">
    <citation type="journal article" date="2023" name="BMC Biol.">
        <title>The compact genome of the sponge Oopsacas minuta (Hexactinellida) is lacking key metazoan core genes.</title>
        <authorList>
            <person name="Santini S."/>
            <person name="Schenkelaars Q."/>
            <person name="Jourda C."/>
            <person name="Duchesne M."/>
            <person name="Belahbib H."/>
            <person name="Rocher C."/>
            <person name="Selva M."/>
            <person name="Riesgo A."/>
            <person name="Vervoort M."/>
            <person name="Leys S.P."/>
            <person name="Kodjabachian L."/>
            <person name="Le Bivic A."/>
            <person name="Borchiellini C."/>
            <person name="Claverie J.M."/>
            <person name="Renard E."/>
        </authorList>
    </citation>
    <scope>NUCLEOTIDE SEQUENCE [LARGE SCALE GENOMIC DNA]</scope>
    <source>
        <strain evidence="4">SPO-2</strain>
    </source>
</reference>